<protein>
    <submittedName>
        <fullName evidence="8">L-idonate 5-dehydrogenase</fullName>
    </submittedName>
</protein>
<name>A0ABP6RFU5_9MICC</name>
<evidence type="ECO:0000259" key="7">
    <source>
        <dbReference type="Pfam" id="PF08240"/>
    </source>
</evidence>
<dbReference type="Pfam" id="PF00107">
    <property type="entry name" value="ADH_zinc_N"/>
    <property type="match status" value="1"/>
</dbReference>
<comment type="caution">
    <text evidence="8">The sequence shown here is derived from an EMBL/GenBank/DDBJ whole genome shotgun (WGS) entry which is preliminary data.</text>
</comment>
<organism evidence="8 9">
    <name type="scientific">Nesterenkonia halobia</name>
    <dbReference type="NCBI Taxonomy" id="37922"/>
    <lineage>
        <taxon>Bacteria</taxon>
        <taxon>Bacillati</taxon>
        <taxon>Actinomycetota</taxon>
        <taxon>Actinomycetes</taxon>
        <taxon>Micrococcales</taxon>
        <taxon>Micrococcaceae</taxon>
        <taxon>Nesterenkonia</taxon>
    </lineage>
</organism>
<sequence>MDADTGSTPTTMRALFIDAAETAAIREVPAPEPGPGQVRLRIRHVGICGSDLHYYADGANGAFAVREPLVPGHELSATVDQDPAGRWEPGTPVTVHPARFGDRDARFAEAPNLFAGGSYLGSASTWPHTQGALSELLVVEADMLRALPAGLSPRTAVLAEPLGVALHALTQARSVGAALDGARVLVAGAGPIGLLAVAAARDAGAVVDACDVRDGPLERARAQGAERVLRADRETPEAGAYDVVLECSAAPSSISAALQAVRPAGVVVQVGMVPPERQAIALAPLIAREVRLVGAFRFVDEIDDAVELLARRPEIEAVITHELGPERPEELFAAAGDSEASGKVIASWL</sequence>
<dbReference type="SUPFAM" id="SSF51735">
    <property type="entry name" value="NAD(P)-binding Rossmann-fold domains"/>
    <property type="match status" value="1"/>
</dbReference>
<dbReference type="PANTHER" id="PTHR43161">
    <property type="entry name" value="SORBITOL DEHYDROGENASE"/>
    <property type="match status" value="1"/>
</dbReference>
<dbReference type="Gene3D" id="3.90.180.10">
    <property type="entry name" value="Medium-chain alcohol dehydrogenases, catalytic domain"/>
    <property type="match status" value="1"/>
</dbReference>
<dbReference type="InterPro" id="IPR011032">
    <property type="entry name" value="GroES-like_sf"/>
</dbReference>
<evidence type="ECO:0000313" key="9">
    <source>
        <dbReference type="Proteomes" id="UP001501736"/>
    </source>
</evidence>
<proteinExistence type="inferred from homology"/>
<evidence type="ECO:0000256" key="3">
    <source>
        <dbReference type="ARBA" id="ARBA00022723"/>
    </source>
</evidence>
<dbReference type="Gene3D" id="3.40.50.720">
    <property type="entry name" value="NAD(P)-binding Rossmann-like Domain"/>
    <property type="match status" value="1"/>
</dbReference>
<reference evidence="9" key="1">
    <citation type="journal article" date="2019" name="Int. J. Syst. Evol. Microbiol.">
        <title>The Global Catalogue of Microorganisms (GCM) 10K type strain sequencing project: providing services to taxonomists for standard genome sequencing and annotation.</title>
        <authorList>
            <consortium name="The Broad Institute Genomics Platform"/>
            <consortium name="The Broad Institute Genome Sequencing Center for Infectious Disease"/>
            <person name="Wu L."/>
            <person name="Ma J."/>
        </authorList>
    </citation>
    <scope>NUCLEOTIDE SEQUENCE [LARGE SCALE GENOMIC DNA]</scope>
    <source>
        <strain evidence="9">JCM 11483</strain>
    </source>
</reference>
<dbReference type="EMBL" id="BAAAYG010000007">
    <property type="protein sequence ID" value="GAA3286231.1"/>
    <property type="molecule type" value="Genomic_DNA"/>
</dbReference>
<keyword evidence="5" id="KW-0560">Oxidoreductase</keyword>
<evidence type="ECO:0000256" key="2">
    <source>
        <dbReference type="ARBA" id="ARBA00008072"/>
    </source>
</evidence>
<evidence type="ECO:0000259" key="6">
    <source>
        <dbReference type="Pfam" id="PF00107"/>
    </source>
</evidence>
<evidence type="ECO:0000256" key="5">
    <source>
        <dbReference type="ARBA" id="ARBA00023002"/>
    </source>
</evidence>
<dbReference type="InterPro" id="IPR013149">
    <property type="entry name" value="ADH-like_C"/>
</dbReference>
<evidence type="ECO:0000256" key="4">
    <source>
        <dbReference type="ARBA" id="ARBA00022833"/>
    </source>
</evidence>
<feature type="domain" description="Alcohol dehydrogenase-like C-terminal" evidence="6">
    <location>
        <begin position="191"/>
        <end position="310"/>
    </location>
</feature>
<evidence type="ECO:0000313" key="8">
    <source>
        <dbReference type="EMBL" id="GAA3286231.1"/>
    </source>
</evidence>
<dbReference type="SUPFAM" id="SSF50129">
    <property type="entry name" value="GroES-like"/>
    <property type="match status" value="1"/>
</dbReference>
<comment type="cofactor">
    <cofactor evidence="1">
        <name>Zn(2+)</name>
        <dbReference type="ChEBI" id="CHEBI:29105"/>
    </cofactor>
</comment>
<keyword evidence="9" id="KW-1185">Reference proteome</keyword>
<dbReference type="Pfam" id="PF08240">
    <property type="entry name" value="ADH_N"/>
    <property type="match status" value="1"/>
</dbReference>
<keyword evidence="3" id="KW-0479">Metal-binding</keyword>
<dbReference type="PANTHER" id="PTHR43161:SF9">
    <property type="entry name" value="SORBITOL DEHYDROGENASE"/>
    <property type="match status" value="1"/>
</dbReference>
<keyword evidence="4" id="KW-0862">Zinc</keyword>
<gene>
    <name evidence="8" type="ORF">GCM10020260_20590</name>
</gene>
<dbReference type="RefSeq" id="WP_344720967.1">
    <property type="nucleotide sequence ID" value="NZ_BAAAYG010000007.1"/>
</dbReference>
<comment type="similarity">
    <text evidence="2">Belongs to the zinc-containing alcohol dehydrogenase family.</text>
</comment>
<accession>A0ABP6RFU5</accession>
<dbReference type="InterPro" id="IPR036291">
    <property type="entry name" value="NAD(P)-bd_dom_sf"/>
</dbReference>
<evidence type="ECO:0000256" key="1">
    <source>
        <dbReference type="ARBA" id="ARBA00001947"/>
    </source>
</evidence>
<dbReference type="InterPro" id="IPR013154">
    <property type="entry name" value="ADH-like_N"/>
</dbReference>
<dbReference type="Proteomes" id="UP001501736">
    <property type="component" value="Unassembled WGS sequence"/>
</dbReference>
<feature type="domain" description="Alcohol dehydrogenase-like N-terminal" evidence="7">
    <location>
        <begin position="34"/>
        <end position="148"/>
    </location>
</feature>